<protein>
    <submittedName>
        <fullName evidence="6">Acyl-CoA ligase</fullName>
        <ecNumber evidence="6">6.2.1.3</ecNumber>
    </submittedName>
</protein>
<dbReference type="KEGG" id="sgi:SGRAN_3270"/>
<comment type="similarity">
    <text evidence="1">Belongs to the ATP-dependent AMP-binding enzyme family.</text>
</comment>
<keyword evidence="3" id="KW-1133">Transmembrane helix</keyword>
<evidence type="ECO:0000256" key="2">
    <source>
        <dbReference type="ARBA" id="ARBA00022598"/>
    </source>
</evidence>
<dbReference type="Gene3D" id="3.40.50.12780">
    <property type="entry name" value="N-terminal domain of ligase-like"/>
    <property type="match status" value="1"/>
</dbReference>
<reference evidence="6 7" key="1">
    <citation type="journal article" date="2016" name="BMC Genomics">
        <title>Genomic analysis of the nitrate-respiring Sphingopyxis granuli (formerly Sphingomonas macrogoltabida) strain TFA.</title>
        <authorList>
            <person name="Garcia-Romero I."/>
            <person name="Perez-Pulido A.J."/>
            <person name="Gonzalez-Flores Y.E."/>
            <person name="Reyes-Ramirez F."/>
            <person name="Santero E."/>
            <person name="Floriano B."/>
        </authorList>
    </citation>
    <scope>NUCLEOTIDE SEQUENCE [LARGE SCALE GENOMIC DNA]</scope>
    <source>
        <strain evidence="6 7">TFA</strain>
    </source>
</reference>
<dbReference type="InterPro" id="IPR020845">
    <property type="entry name" value="AMP-binding_CS"/>
</dbReference>
<feature type="domain" description="AMP-dependent synthetase/ligase" evidence="4">
    <location>
        <begin position="29"/>
        <end position="414"/>
    </location>
</feature>
<evidence type="ECO:0000313" key="7">
    <source>
        <dbReference type="Proteomes" id="UP000058599"/>
    </source>
</evidence>
<dbReference type="GO" id="GO:0031956">
    <property type="term" value="F:medium-chain fatty acid-CoA ligase activity"/>
    <property type="evidence" value="ECO:0007669"/>
    <property type="project" value="TreeGrafter"/>
</dbReference>
<dbReference type="Gene3D" id="3.30.300.30">
    <property type="match status" value="1"/>
</dbReference>
<name>A0AA86GMK0_9SPHN</name>
<dbReference type="PANTHER" id="PTHR43201">
    <property type="entry name" value="ACYL-COA SYNTHETASE"/>
    <property type="match status" value="1"/>
</dbReference>
<dbReference type="PANTHER" id="PTHR43201:SF5">
    <property type="entry name" value="MEDIUM-CHAIN ACYL-COA LIGASE ACSF2, MITOCHONDRIAL"/>
    <property type="match status" value="1"/>
</dbReference>
<feature type="domain" description="AMP-binding enzyme C-terminal" evidence="5">
    <location>
        <begin position="465"/>
        <end position="541"/>
    </location>
</feature>
<dbReference type="SUPFAM" id="SSF56801">
    <property type="entry name" value="Acetyl-CoA synthetase-like"/>
    <property type="match status" value="1"/>
</dbReference>
<dbReference type="PROSITE" id="PS00455">
    <property type="entry name" value="AMP_BINDING"/>
    <property type="match status" value="1"/>
</dbReference>
<keyword evidence="2 6" id="KW-0436">Ligase</keyword>
<dbReference type="GO" id="GO:0004467">
    <property type="term" value="F:long-chain fatty acid-CoA ligase activity"/>
    <property type="evidence" value="ECO:0007669"/>
    <property type="project" value="UniProtKB-EC"/>
</dbReference>
<keyword evidence="3" id="KW-0812">Transmembrane</keyword>
<evidence type="ECO:0000259" key="4">
    <source>
        <dbReference type="Pfam" id="PF00501"/>
    </source>
</evidence>
<dbReference type="Pfam" id="PF13193">
    <property type="entry name" value="AMP-binding_C"/>
    <property type="match status" value="1"/>
</dbReference>
<dbReference type="AlphaFoldDB" id="A0AA86GMK0"/>
<proteinExistence type="inferred from homology"/>
<evidence type="ECO:0000256" key="1">
    <source>
        <dbReference type="ARBA" id="ARBA00006432"/>
    </source>
</evidence>
<dbReference type="EMBL" id="CP012199">
    <property type="protein sequence ID" value="AMG75613.1"/>
    <property type="molecule type" value="Genomic_DNA"/>
</dbReference>
<evidence type="ECO:0000256" key="3">
    <source>
        <dbReference type="SAM" id="Phobius"/>
    </source>
</evidence>
<evidence type="ECO:0000313" key="6">
    <source>
        <dbReference type="EMBL" id="AMG75613.1"/>
    </source>
</evidence>
<dbReference type="Proteomes" id="UP000058599">
    <property type="component" value="Chromosome"/>
</dbReference>
<dbReference type="InterPro" id="IPR042099">
    <property type="entry name" value="ANL_N_sf"/>
</dbReference>
<keyword evidence="3" id="KW-0472">Membrane</keyword>
<dbReference type="InterPro" id="IPR045851">
    <property type="entry name" value="AMP-bd_C_sf"/>
</dbReference>
<dbReference type="EC" id="6.2.1.3" evidence="6"/>
<organism evidence="6 7">
    <name type="scientific">Sphingopyxis granuli</name>
    <dbReference type="NCBI Taxonomy" id="267128"/>
    <lineage>
        <taxon>Bacteria</taxon>
        <taxon>Pseudomonadati</taxon>
        <taxon>Pseudomonadota</taxon>
        <taxon>Alphaproteobacteria</taxon>
        <taxon>Sphingomonadales</taxon>
        <taxon>Sphingomonadaceae</taxon>
        <taxon>Sphingopyxis</taxon>
    </lineage>
</organism>
<gene>
    <name evidence="6" type="ORF">SGRAN_3270</name>
</gene>
<dbReference type="InterPro" id="IPR000873">
    <property type="entry name" value="AMP-dep_synth/lig_dom"/>
</dbReference>
<keyword evidence="7" id="KW-1185">Reference proteome</keyword>
<accession>A0AA86GMK0</accession>
<dbReference type="Pfam" id="PF00501">
    <property type="entry name" value="AMP-binding"/>
    <property type="match status" value="1"/>
</dbReference>
<evidence type="ECO:0000259" key="5">
    <source>
        <dbReference type="Pfam" id="PF13193"/>
    </source>
</evidence>
<dbReference type="InterPro" id="IPR025110">
    <property type="entry name" value="AMP-bd_C"/>
</dbReference>
<feature type="transmembrane region" description="Helical" evidence="3">
    <location>
        <begin position="240"/>
        <end position="260"/>
    </location>
</feature>
<sequence length="561" mass="61291">MKLAEERRTALAARFPRWEPLTLSALADRVTAEYPDRPLIVTGDRELTYSDVQARSRQLASGLIAAGLAPGEHVALIMANYPEYAVAKLAIARAGAVCIPVNFLLRGRELAYVLGQSEAAMLITMDSFRGHDYLADLAAMASDLPRLRETFAFETGAAGDAAGLEQLAARATAGSDAERARREAASDGHALSDIIYTSGTTGRSKGVMLTHDMILRAAYSSALTRSFEDRRRIQFAMPMYHVFGYVECFVAAMIVAGSFVPHVLFDPDEMLDWAERLQSNDIVSVPMMTHRLLDRARVRGFHAPALRAYFNSGGVNVPTVWNDIHDVFGVREIHTGYGMTETTASAVCTHTEDDESWFLRSNGRIKLAGVAGDPVLGGRIAEYRAVDPQTGEAMPDGESGELQVRGPVVTRGYFNKPEETAEAFTADGWLRTGDIGHLTEGGWLTLTGRIKESYRCGGEMVMPREIEELFDNHPGIAQALVVGVPDAKMGEVGCLCLVPESAARLETETLIRFCAERLARFKVPKHVLWLAAEEIPMTVTGRPQKFLLAKIAADRVKETAG</sequence>